<proteinExistence type="predicted"/>
<organism evidence="2 3">
    <name type="scientific">Devosia litorisediminis</name>
    <dbReference type="NCBI Taxonomy" id="2829817"/>
    <lineage>
        <taxon>Bacteria</taxon>
        <taxon>Pseudomonadati</taxon>
        <taxon>Pseudomonadota</taxon>
        <taxon>Alphaproteobacteria</taxon>
        <taxon>Hyphomicrobiales</taxon>
        <taxon>Devosiaceae</taxon>
        <taxon>Devosia</taxon>
    </lineage>
</organism>
<evidence type="ECO:0000313" key="2">
    <source>
        <dbReference type="EMBL" id="MBS3849560.1"/>
    </source>
</evidence>
<keyword evidence="3" id="KW-1185">Reference proteome</keyword>
<dbReference type="EMBL" id="JAGXTP010000001">
    <property type="protein sequence ID" value="MBS3849560.1"/>
    <property type="molecule type" value="Genomic_DNA"/>
</dbReference>
<name>A0A942E7P0_9HYPH</name>
<dbReference type="AlphaFoldDB" id="A0A942E7P0"/>
<keyword evidence="1" id="KW-0472">Membrane</keyword>
<accession>A0A942E7P0</accession>
<gene>
    <name evidence="2" type="ORF">KD146_12715</name>
</gene>
<keyword evidence="1" id="KW-1133">Transmembrane helix</keyword>
<reference evidence="2" key="1">
    <citation type="submission" date="2021-04" db="EMBL/GenBank/DDBJ databases">
        <title>Devosia litorisediminis sp. nov., isolated from a sand dune.</title>
        <authorList>
            <person name="Park S."/>
            <person name="Yoon J.-H."/>
        </authorList>
    </citation>
    <scope>NUCLEOTIDE SEQUENCE</scope>
    <source>
        <strain evidence="2">BSSL-BM10</strain>
    </source>
</reference>
<evidence type="ECO:0000313" key="3">
    <source>
        <dbReference type="Proteomes" id="UP000678281"/>
    </source>
</evidence>
<protein>
    <submittedName>
        <fullName evidence="2">Uncharacterized protein</fullName>
    </submittedName>
</protein>
<sequence>MTRIIAPFLIGFTLWSAAFVGLYAVQGLGCHWGWGPGLHRGVLTAGYLLTLAIIGWVIHWQFARRSDPSTMVQRVGVMLSICALIASAVIFAPSLYASLCI</sequence>
<comment type="caution">
    <text evidence="2">The sequence shown here is derived from an EMBL/GenBank/DDBJ whole genome shotgun (WGS) entry which is preliminary data.</text>
</comment>
<keyword evidence="1" id="KW-0812">Transmembrane</keyword>
<feature type="transmembrane region" description="Helical" evidence="1">
    <location>
        <begin position="43"/>
        <end position="63"/>
    </location>
</feature>
<dbReference type="RefSeq" id="WP_212659024.1">
    <property type="nucleotide sequence ID" value="NZ_JAGXTP010000001.1"/>
</dbReference>
<feature type="transmembrane region" description="Helical" evidence="1">
    <location>
        <begin position="75"/>
        <end position="96"/>
    </location>
</feature>
<evidence type="ECO:0000256" key="1">
    <source>
        <dbReference type="SAM" id="Phobius"/>
    </source>
</evidence>
<dbReference type="Proteomes" id="UP000678281">
    <property type="component" value="Unassembled WGS sequence"/>
</dbReference>